<dbReference type="RefSeq" id="WP_009019343.1">
    <property type="nucleotide sequence ID" value="NZ_DS999411.1"/>
</dbReference>
<feature type="transmembrane region" description="Helical" evidence="2">
    <location>
        <begin position="469"/>
        <end position="488"/>
    </location>
</feature>
<dbReference type="InterPro" id="IPR027463">
    <property type="entry name" value="AcrB_DN_DC_subdom"/>
</dbReference>
<protein>
    <submittedName>
        <fullName evidence="3">RND family efflux transporter</fullName>
    </submittedName>
</protein>
<feature type="transmembrane region" description="Helical" evidence="2">
    <location>
        <begin position="1001"/>
        <end position="1026"/>
    </location>
</feature>
<dbReference type="GO" id="GO:0005886">
    <property type="term" value="C:plasma membrane"/>
    <property type="evidence" value="ECO:0007669"/>
    <property type="project" value="TreeGrafter"/>
</dbReference>
<feature type="transmembrane region" description="Helical" evidence="2">
    <location>
        <begin position="538"/>
        <end position="560"/>
    </location>
</feature>
<dbReference type="Gene3D" id="3.30.70.1440">
    <property type="entry name" value="Multidrug efflux transporter AcrB pore domain"/>
    <property type="match status" value="1"/>
</dbReference>
<dbReference type="PANTHER" id="PTHR32063">
    <property type="match status" value="1"/>
</dbReference>
<name>B8KW80_9GAMM</name>
<dbReference type="Gene3D" id="1.20.1640.10">
    <property type="entry name" value="Multidrug efflux transporter AcrB transmembrane domain"/>
    <property type="match status" value="2"/>
</dbReference>
<proteinExistence type="predicted"/>
<dbReference type="GO" id="GO:0042910">
    <property type="term" value="F:xenobiotic transmembrane transporter activity"/>
    <property type="evidence" value="ECO:0007669"/>
    <property type="project" value="TreeGrafter"/>
</dbReference>
<dbReference type="Proteomes" id="UP000004699">
    <property type="component" value="Unassembled WGS sequence"/>
</dbReference>
<evidence type="ECO:0000256" key="1">
    <source>
        <dbReference type="SAM" id="Coils"/>
    </source>
</evidence>
<organism evidence="3 4">
    <name type="scientific">Luminiphilus syltensis NOR5-1B</name>
    <dbReference type="NCBI Taxonomy" id="565045"/>
    <lineage>
        <taxon>Bacteria</taxon>
        <taxon>Pseudomonadati</taxon>
        <taxon>Pseudomonadota</taxon>
        <taxon>Gammaproteobacteria</taxon>
        <taxon>Cellvibrionales</taxon>
        <taxon>Halieaceae</taxon>
        <taxon>Luminiphilus</taxon>
    </lineage>
</organism>
<dbReference type="eggNOG" id="COG0841">
    <property type="taxonomic scope" value="Bacteria"/>
</dbReference>
<accession>B8KW80</accession>
<feature type="coiled-coil region" evidence="1">
    <location>
        <begin position="681"/>
        <end position="708"/>
    </location>
</feature>
<keyword evidence="2" id="KW-0472">Membrane</keyword>
<feature type="transmembrane region" description="Helical" evidence="2">
    <location>
        <begin position="898"/>
        <end position="918"/>
    </location>
</feature>
<feature type="transmembrane region" description="Helical" evidence="2">
    <location>
        <begin position="388"/>
        <end position="406"/>
    </location>
</feature>
<dbReference type="PRINTS" id="PR00702">
    <property type="entry name" value="ACRIFLAVINRP"/>
</dbReference>
<dbReference type="STRING" id="565045.NOR51B_533"/>
<gene>
    <name evidence="3" type="ORF">NOR51B_533</name>
</gene>
<dbReference type="Gene3D" id="3.30.2090.10">
    <property type="entry name" value="Multidrug efflux transporter AcrB TolC docking domain, DN and DC subdomains"/>
    <property type="match status" value="2"/>
</dbReference>
<dbReference type="PANTHER" id="PTHR32063:SF33">
    <property type="entry name" value="RND SUPERFAMILY EFFLUX PUMP PERMEASE COMPONENT"/>
    <property type="match status" value="1"/>
</dbReference>
<feature type="transmembrane region" description="Helical" evidence="2">
    <location>
        <begin position="924"/>
        <end position="949"/>
    </location>
</feature>
<feature type="transmembrane region" description="Helical" evidence="2">
    <location>
        <begin position="343"/>
        <end position="368"/>
    </location>
</feature>
<dbReference type="Pfam" id="PF00873">
    <property type="entry name" value="ACR_tran"/>
    <property type="match status" value="1"/>
</dbReference>
<dbReference type="SUPFAM" id="SSF82693">
    <property type="entry name" value="Multidrug efflux transporter AcrB pore domain, PN1, PN2, PC1 and PC2 subdomains"/>
    <property type="match status" value="2"/>
</dbReference>
<dbReference type="InterPro" id="IPR001036">
    <property type="entry name" value="Acrflvin-R"/>
</dbReference>
<evidence type="ECO:0000313" key="3">
    <source>
        <dbReference type="EMBL" id="EED34595.1"/>
    </source>
</evidence>
<keyword evidence="2" id="KW-0812">Transmembrane</keyword>
<dbReference type="Gene3D" id="3.30.70.1320">
    <property type="entry name" value="Multidrug efflux transporter AcrB pore domain like"/>
    <property type="match status" value="1"/>
</dbReference>
<sequence>MNNDNGVKRTGPVAWMAANPVAANLLLVIVAVTGLFAIQTLDKEVFPTFPTETFTVTVPYPGSSPEEVERGIILRIEEAVRDIIGIKEIRSEARESVGIVTVLMEPGSDMAKAVNLAKVRVDGISSFPRDAEEPIVEEVESTSRAMRVSLAGDIDPTKLKELGEQVREEILALGDISEIDVSGERDYEISIELSDEKLRRYNLTFDDVVRIIQQQSQDLPGGQLRTDGGSISLRSSSQAYVGRDFSQMTLISRTDGTSLRLGDIADIRDGFTDQPVLSLINGEPGLTFVIDRVGDQNVLDITRRLREYVAEKQLQLPQGVNIEAWGDASRVLRGRINLMLRNAAQGAVLVIIALALFLDLALAFWVVIGLPFAVLGCLATIQLLGLPVSINVLSVFGFILVLGLLVDDAIVTAESVYSSIERGGSGLDSVIGGVHRVATATIFGALTTAVAFGPSLFLTEGFARILSQLGWVVILCVLFSLVETKLVLPAHLRHIKLHKEQKNPGRIKQWQNGIAQTMIAVAQGPYRRLLSLAVGNRYTTVALFLAGLIICLSLIPSGILRVTFFPSVPSDFISISLEMPQGTPWQKTHRYAREISDAAGVMNERFRDQDPEGRDVIKTLAVLSESDTSASIEIELIVSEERDIDSGELGQWLRDALGRLEGVRSFQLNAAAGPGGTPIDIQLSGRDLEQLRQAASELKLQLAQITGVRDIRDSFNAGGRELDIKVTNEGEALGLSDVELARQVRQAFFGAEVQRVQRGRDEVRVYVRLPEEDRSQVETLNSLWINLPDGRRVPFSVVGNAREQSGLSVINRIDLSRVVNVRADIDKTLTASSEVMRLVESSLLPEILSRHPSVRYEVAGEVEEQRDTSKGLLYGGILVLLLIYAALAIPLKSYIEPLLIMSVIPFGVTGAFLGHLILGMDVSILSAIGIIGLVGVVVNDSLVMVDFINHYIDEGHDWKSAVLEAGPTRFRAVILTSLTTFIGLLPIQLETSIQAQFVKPMATSVAFGIFFSTAVTLFLVPTLYYVAQDIRKAFVFARRHSDDPRPGSDASGQ</sequence>
<dbReference type="HOGENOM" id="CLU_002755_1_2_6"/>
<keyword evidence="1" id="KW-0175">Coiled coil</keyword>
<feature type="transmembrane region" description="Helical" evidence="2">
    <location>
        <begin position="872"/>
        <end position="891"/>
    </location>
</feature>
<dbReference type="Gene3D" id="3.30.70.1430">
    <property type="entry name" value="Multidrug efflux transporter AcrB pore domain"/>
    <property type="match status" value="2"/>
</dbReference>
<dbReference type="AlphaFoldDB" id="B8KW80"/>
<dbReference type="EMBL" id="DS999411">
    <property type="protein sequence ID" value="EED34595.1"/>
    <property type="molecule type" value="Genomic_DNA"/>
</dbReference>
<dbReference type="SUPFAM" id="SSF82714">
    <property type="entry name" value="Multidrug efflux transporter AcrB TolC docking domain, DN and DC subdomains"/>
    <property type="match status" value="2"/>
</dbReference>
<dbReference type="SUPFAM" id="SSF82866">
    <property type="entry name" value="Multidrug efflux transporter AcrB transmembrane domain"/>
    <property type="match status" value="2"/>
</dbReference>
<feature type="transmembrane region" description="Helical" evidence="2">
    <location>
        <begin position="970"/>
        <end position="989"/>
    </location>
</feature>
<feature type="transmembrane region" description="Helical" evidence="2">
    <location>
        <begin position="20"/>
        <end position="38"/>
    </location>
</feature>
<feature type="transmembrane region" description="Helical" evidence="2">
    <location>
        <begin position="437"/>
        <end position="457"/>
    </location>
</feature>
<reference evidence="4" key="1">
    <citation type="journal article" date="2013" name="BMC Microbiol.">
        <title>Taxonomy and evolution of bacteriochlorophyll a-containing members of the OM60/NOR5 clade of marine gammaproteobacteria: description of Luminiphilus syltensis gen. nov., sp. nov., reclassification of Haliea rubra as Pseudohaliea rubra gen. nov., comb. nov., and emendation of Chromatocurvus halotolerans.</title>
        <authorList>
            <person name="Spring S."/>
            <person name="Riedel T."/>
            <person name="Sproer C."/>
            <person name="Yan S."/>
            <person name="Harder J."/>
            <person name="Fuchs B.M."/>
        </authorList>
    </citation>
    <scope>NUCLEOTIDE SEQUENCE [LARGE SCALE GENOMIC DNA]</scope>
    <source>
        <strain evidence="4">NOR51-B</strain>
    </source>
</reference>
<evidence type="ECO:0000313" key="4">
    <source>
        <dbReference type="Proteomes" id="UP000004699"/>
    </source>
</evidence>
<keyword evidence="4" id="KW-1185">Reference proteome</keyword>
<evidence type="ECO:0000256" key="2">
    <source>
        <dbReference type="SAM" id="Phobius"/>
    </source>
</evidence>
<keyword evidence="2" id="KW-1133">Transmembrane helix</keyword>